<evidence type="ECO:0000256" key="2">
    <source>
        <dbReference type="ARBA" id="ARBA00022980"/>
    </source>
</evidence>
<evidence type="ECO:0000256" key="4">
    <source>
        <dbReference type="ARBA" id="ARBA00035264"/>
    </source>
</evidence>
<evidence type="ECO:0000313" key="6">
    <source>
        <dbReference type="EMBL" id="RPA82392.1"/>
    </source>
</evidence>
<proteinExistence type="inferred from homology"/>
<keyword evidence="2 6" id="KW-0689">Ribosomal protein</keyword>
<accession>A0A3N4I8I4</accession>
<dbReference type="SUPFAM" id="SSF46911">
    <property type="entry name" value="Ribosomal protein S18"/>
    <property type="match status" value="1"/>
</dbReference>
<dbReference type="GO" id="GO:0070181">
    <property type="term" value="F:small ribosomal subunit rRNA binding"/>
    <property type="evidence" value="ECO:0007669"/>
    <property type="project" value="TreeGrafter"/>
</dbReference>
<comment type="similarity">
    <text evidence="1">Belongs to the bacterial ribosomal protein bS18 family.</text>
</comment>
<dbReference type="InterPro" id="IPR001648">
    <property type="entry name" value="Ribosomal_bS18"/>
</dbReference>
<evidence type="ECO:0000256" key="1">
    <source>
        <dbReference type="ARBA" id="ARBA00005589"/>
    </source>
</evidence>
<dbReference type="STRING" id="1160509.A0A3N4I8I4"/>
<dbReference type="EMBL" id="ML119672">
    <property type="protein sequence ID" value="RPA82392.1"/>
    <property type="molecule type" value="Genomic_DNA"/>
</dbReference>
<dbReference type="PANTHER" id="PTHR13479">
    <property type="entry name" value="30S RIBOSOMAL PROTEIN S18"/>
    <property type="match status" value="1"/>
</dbReference>
<sequence length="161" mass="18221">MSQPPNTAFPGVSDLFSAAANKPRKTEGPAVASPKDLAGYQLNFVPGDLYSPKLLSRKAKQQERISKRGKDMFADVTGGNVDVVDELRIKDVLMRYKDVTFLSRFTTQMGRIKHRKETGLRGVNQRRIAKAIRRAVGLGLLPSVHRHPELLRTYEHKYNRY</sequence>
<evidence type="ECO:0000313" key="7">
    <source>
        <dbReference type="Proteomes" id="UP000275078"/>
    </source>
</evidence>
<dbReference type="FunFam" id="4.10.640.10:FF:000013">
    <property type="entry name" value="37S ribosomal protein S18"/>
    <property type="match status" value="1"/>
</dbReference>
<reference evidence="6 7" key="1">
    <citation type="journal article" date="2018" name="Nat. Ecol. Evol.">
        <title>Pezizomycetes genomes reveal the molecular basis of ectomycorrhizal truffle lifestyle.</title>
        <authorList>
            <person name="Murat C."/>
            <person name="Payen T."/>
            <person name="Noel B."/>
            <person name="Kuo A."/>
            <person name="Morin E."/>
            <person name="Chen J."/>
            <person name="Kohler A."/>
            <person name="Krizsan K."/>
            <person name="Balestrini R."/>
            <person name="Da Silva C."/>
            <person name="Montanini B."/>
            <person name="Hainaut M."/>
            <person name="Levati E."/>
            <person name="Barry K.W."/>
            <person name="Belfiori B."/>
            <person name="Cichocki N."/>
            <person name="Clum A."/>
            <person name="Dockter R.B."/>
            <person name="Fauchery L."/>
            <person name="Guy J."/>
            <person name="Iotti M."/>
            <person name="Le Tacon F."/>
            <person name="Lindquist E.A."/>
            <person name="Lipzen A."/>
            <person name="Malagnac F."/>
            <person name="Mello A."/>
            <person name="Molinier V."/>
            <person name="Miyauchi S."/>
            <person name="Poulain J."/>
            <person name="Riccioni C."/>
            <person name="Rubini A."/>
            <person name="Sitrit Y."/>
            <person name="Splivallo R."/>
            <person name="Traeger S."/>
            <person name="Wang M."/>
            <person name="Zifcakova L."/>
            <person name="Wipf D."/>
            <person name="Zambonelli A."/>
            <person name="Paolocci F."/>
            <person name="Nowrousian M."/>
            <person name="Ottonello S."/>
            <person name="Baldrian P."/>
            <person name="Spatafora J.W."/>
            <person name="Henrissat B."/>
            <person name="Nagy L.G."/>
            <person name="Aury J.M."/>
            <person name="Wincker P."/>
            <person name="Grigoriev I.V."/>
            <person name="Bonfante P."/>
            <person name="Martin F.M."/>
        </authorList>
    </citation>
    <scope>NUCLEOTIDE SEQUENCE [LARGE SCALE GENOMIC DNA]</scope>
    <source>
        <strain evidence="6 7">RN42</strain>
    </source>
</reference>
<dbReference type="PANTHER" id="PTHR13479:SF40">
    <property type="entry name" value="SMALL RIBOSOMAL SUBUNIT PROTEIN BS18M"/>
    <property type="match status" value="1"/>
</dbReference>
<organism evidence="6 7">
    <name type="scientific">Ascobolus immersus RN42</name>
    <dbReference type="NCBI Taxonomy" id="1160509"/>
    <lineage>
        <taxon>Eukaryota</taxon>
        <taxon>Fungi</taxon>
        <taxon>Dikarya</taxon>
        <taxon>Ascomycota</taxon>
        <taxon>Pezizomycotina</taxon>
        <taxon>Pezizomycetes</taxon>
        <taxon>Pezizales</taxon>
        <taxon>Ascobolaceae</taxon>
        <taxon>Ascobolus</taxon>
    </lineage>
</organism>
<dbReference type="InterPro" id="IPR036870">
    <property type="entry name" value="Ribosomal_bS18_sf"/>
</dbReference>
<dbReference type="Proteomes" id="UP000275078">
    <property type="component" value="Unassembled WGS sequence"/>
</dbReference>
<dbReference type="AlphaFoldDB" id="A0A3N4I8I4"/>
<keyword evidence="3" id="KW-0687">Ribonucleoprotein</keyword>
<dbReference type="Gene3D" id="4.10.640.10">
    <property type="entry name" value="Ribosomal protein S18"/>
    <property type="match status" value="1"/>
</dbReference>
<keyword evidence="7" id="KW-1185">Reference proteome</keyword>
<dbReference type="OrthoDB" id="21463at2759"/>
<dbReference type="GO" id="GO:0032543">
    <property type="term" value="P:mitochondrial translation"/>
    <property type="evidence" value="ECO:0007669"/>
    <property type="project" value="TreeGrafter"/>
</dbReference>
<protein>
    <recommendedName>
        <fullName evidence="4">Small ribosomal subunit protein bS18m</fullName>
    </recommendedName>
</protein>
<dbReference type="GO" id="GO:0003735">
    <property type="term" value="F:structural constituent of ribosome"/>
    <property type="evidence" value="ECO:0007669"/>
    <property type="project" value="InterPro"/>
</dbReference>
<feature type="region of interest" description="Disordered" evidence="5">
    <location>
        <begin position="1"/>
        <end position="32"/>
    </location>
</feature>
<evidence type="ECO:0000256" key="3">
    <source>
        <dbReference type="ARBA" id="ARBA00023274"/>
    </source>
</evidence>
<dbReference type="GO" id="GO:0005763">
    <property type="term" value="C:mitochondrial small ribosomal subunit"/>
    <property type="evidence" value="ECO:0007669"/>
    <property type="project" value="TreeGrafter"/>
</dbReference>
<gene>
    <name evidence="6" type="ORF">BJ508DRAFT_91470</name>
</gene>
<evidence type="ECO:0000256" key="5">
    <source>
        <dbReference type="SAM" id="MobiDB-lite"/>
    </source>
</evidence>
<name>A0A3N4I8I4_ASCIM</name>
<dbReference type="Pfam" id="PF01084">
    <property type="entry name" value="Ribosomal_S18"/>
    <property type="match status" value="1"/>
</dbReference>